<dbReference type="PANTHER" id="PTHR46323:SF2">
    <property type="entry name" value="BETA-GALACTOSIDASE"/>
    <property type="match status" value="1"/>
</dbReference>
<evidence type="ECO:0000256" key="1">
    <source>
        <dbReference type="ARBA" id="ARBA00001412"/>
    </source>
</evidence>
<dbReference type="EMBL" id="BNJK01000002">
    <property type="protein sequence ID" value="GHO99201.1"/>
    <property type="molecule type" value="Genomic_DNA"/>
</dbReference>
<dbReference type="InterPro" id="IPR008979">
    <property type="entry name" value="Galactose-bd-like_sf"/>
</dbReference>
<dbReference type="InterPro" id="IPR036156">
    <property type="entry name" value="Beta-gal/glucu_dom_sf"/>
</dbReference>
<keyword evidence="5 8" id="KW-0378">Hydrolase</keyword>
<comment type="similarity">
    <text evidence="2 8">Belongs to the glycosyl hydrolase 2 family.</text>
</comment>
<dbReference type="Gene3D" id="3.20.20.80">
    <property type="entry name" value="Glycosidases"/>
    <property type="match status" value="1"/>
</dbReference>
<dbReference type="PRINTS" id="PR00132">
    <property type="entry name" value="GLHYDRLASE2"/>
</dbReference>
<dbReference type="InterPro" id="IPR032312">
    <property type="entry name" value="LacZ_4"/>
</dbReference>
<evidence type="ECO:0000256" key="4">
    <source>
        <dbReference type="ARBA" id="ARBA00013303"/>
    </source>
</evidence>
<comment type="caution">
    <text evidence="10">The sequence shown here is derived from an EMBL/GenBank/DDBJ whole genome shotgun (WGS) entry which is preliminary data.</text>
</comment>
<organism evidence="10 11">
    <name type="scientific">Reticulibacter mediterranei</name>
    <dbReference type="NCBI Taxonomy" id="2778369"/>
    <lineage>
        <taxon>Bacteria</taxon>
        <taxon>Bacillati</taxon>
        <taxon>Chloroflexota</taxon>
        <taxon>Ktedonobacteria</taxon>
        <taxon>Ktedonobacterales</taxon>
        <taxon>Reticulibacteraceae</taxon>
        <taxon>Reticulibacter</taxon>
    </lineage>
</organism>
<dbReference type="InterPro" id="IPR004199">
    <property type="entry name" value="B-gal_small/dom_5"/>
</dbReference>
<dbReference type="PROSITE" id="PS00719">
    <property type="entry name" value="GLYCOSYL_HYDROL_F2_1"/>
    <property type="match status" value="1"/>
</dbReference>
<dbReference type="InterPro" id="IPR023230">
    <property type="entry name" value="Glyco_hydro_2_CS"/>
</dbReference>
<dbReference type="GO" id="GO:0009341">
    <property type="term" value="C:beta-galactosidase complex"/>
    <property type="evidence" value="ECO:0007669"/>
    <property type="project" value="InterPro"/>
</dbReference>
<dbReference type="Proteomes" id="UP000597444">
    <property type="component" value="Unassembled WGS sequence"/>
</dbReference>
<dbReference type="InterPro" id="IPR050347">
    <property type="entry name" value="Bact_Beta-galactosidase"/>
</dbReference>
<proteinExistence type="inferred from homology"/>
<dbReference type="Gene3D" id="2.60.120.260">
    <property type="entry name" value="Galactose-binding domain-like"/>
    <property type="match status" value="1"/>
</dbReference>
<dbReference type="SUPFAM" id="SSF51445">
    <property type="entry name" value="(Trans)glycosidases"/>
    <property type="match status" value="1"/>
</dbReference>
<dbReference type="SUPFAM" id="SSF74650">
    <property type="entry name" value="Galactose mutarotase-like"/>
    <property type="match status" value="1"/>
</dbReference>
<dbReference type="GO" id="GO:0030246">
    <property type="term" value="F:carbohydrate binding"/>
    <property type="evidence" value="ECO:0007669"/>
    <property type="project" value="InterPro"/>
</dbReference>
<dbReference type="Gene3D" id="2.60.40.10">
    <property type="entry name" value="Immunoglobulins"/>
    <property type="match status" value="2"/>
</dbReference>
<evidence type="ECO:0000313" key="10">
    <source>
        <dbReference type="EMBL" id="GHO99201.1"/>
    </source>
</evidence>
<dbReference type="SUPFAM" id="SSF49785">
    <property type="entry name" value="Galactose-binding domain-like"/>
    <property type="match status" value="1"/>
</dbReference>
<keyword evidence="11" id="KW-1185">Reference proteome</keyword>
<dbReference type="EC" id="3.2.1.23" evidence="3 8"/>
<dbReference type="GO" id="GO:0004565">
    <property type="term" value="F:beta-galactosidase activity"/>
    <property type="evidence" value="ECO:0007669"/>
    <property type="project" value="UniProtKB-EC"/>
</dbReference>
<dbReference type="Pfam" id="PF02929">
    <property type="entry name" value="Bgal_small_N"/>
    <property type="match status" value="1"/>
</dbReference>
<sequence>MSTHTRDWENQAMLEQHRLPGRSYFIPYAQEQAALSFERGQSPFFKLLNGTWKFCYSPSPAEAPQGFYEEVYDVEQWDDLAVPSSWQMHGYGRPHYTNVNYPFPVDPPHVPTENPTGSYRRTFFVPGEWLNRYVTLRFEGVDSAFYVWINGQQVGYSQGSRLPSEFDVTPYLRPGNNQIAVQVYQWSDNSYIEDQDQWWLSGIFRDVYLLAQPALNIADLRVQTNFDASFEDATLALQVTVLNTATEATRDCSVGFQLLDEQNNIIPLDIEPQRLTVSPRAVNVLDVSSAIQTPRLWSAEDPYLYRLLVMLYDGDGNVLEVVPQRVGFRSVVLDTQAGVFLVNGVPIKLKGVNRHDHHPDLGKAVPYEAMQQDVLLMKQHNINTVRTSHYPNDPRFLDLCDEYGLYVIDETDLECHGFIQYDDVKTIMQERQISGEEAFAIAEQNAASWISDNPEWEATYVDRVSRMVERDKNHSSIIMWSLGNESFFGRNHEAMAAWIRAHDPTRLIHYEGDRKAKVADVFSTMYTSVGDLAKLGERTDLSKPHVLCEYAHAMGNGPGSLLEYWETIYRYPRLQGGCVWEWCDHGIRQHTSDGREFFAYGGDFGDEPNDGNFVIDGLVSADRVPSPGLIEYKKIIEPVRVEVVDLDKGLIRIINLYDFITLDHLSCSWSLYAEDFLDQTGVLYLPEIPPQEARIVEVPFVLSEQRNDADYWLNLDFTLAHDTRWARRGHEVATAQFLVAERDEADPFPPQPIALLQCRKEGTSLHIQGPELDISFNTEYGLLTSWVHEGVSLIEQGPRLSFWRATTDNDRGLTQPNSADQWKAFGLHQLQQRVESVDWEIMDGGKAVQIKVAARIAPPMKSWGIACTYEYTVYGSGDIILHARGVPAEGGPRTLPRIGLELQLPRQFEHVTWYGRGPGESYADSMQANRVGVYTRTVDELYTPYTFPQENGNRSEVRWVTVANQRGNGLLAIGMPLLNFSLHRYTTEQFEQARHTYELGDSGRLIWHLDQYQDGLGSASCGPGVLPQHELLSKPFHFIVRMRPYSLDERG</sequence>
<dbReference type="InterPro" id="IPR023232">
    <property type="entry name" value="Glyco_hydro_2_AS"/>
</dbReference>
<dbReference type="AlphaFoldDB" id="A0A8J3J1S3"/>
<dbReference type="InterPro" id="IPR006104">
    <property type="entry name" value="Glyco_hydro_2_N"/>
</dbReference>
<dbReference type="InterPro" id="IPR014718">
    <property type="entry name" value="GH-type_carb-bd"/>
</dbReference>
<evidence type="ECO:0000256" key="5">
    <source>
        <dbReference type="ARBA" id="ARBA00022801"/>
    </source>
</evidence>
<dbReference type="RefSeq" id="WP_220209852.1">
    <property type="nucleotide sequence ID" value="NZ_BNJK01000002.1"/>
</dbReference>
<evidence type="ECO:0000259" key="9">
    <source>
        <dbReference type="SMART" id="SM01038"/>
    </source>
</evidence>
<feature type="domain" description="Beta galactosidase small chain/" evidence="9">
    <location>
        <begin position="766"/>
        <end position="1043"/>
    </location>
</feature>
<dbReference type="PROSITE" id="PS00608">
    <property type="entry name" value="GLYCOSYL_HYDROL_F2_2"/>
    <property type="match status" value="1"/>
</dbReference>
<reference evidence="10" key="1">
    <citation type="submission" date="2020-10" db="EMBL/GenBank/DDBJ databases">
        <title>Taxonomic study of unclassified bacteria belonging to the class Ktedonobacteria.</title>
        <authorList>
            <person name="Yabe S."/>
            <person name="Wang C.M."/>
            <person name="Zheng Y."/>
            <person name="Sakai Y."/>
            <person name="Cavaletti L."/>
            <person name="Monciardini P."/>
            <person name="Donadio S."/>
        </authorList>
    </citation>
    <scope>NUCLEOTIDE SEQUENCE</scope>
    <source>
        <strain evidence="10">ID150040</strain>
    </source>
</reference>
<dbReference type="FunFam" id="3.20.20.80:FF:000018">
    <property type="entry name" value="Beta-galactosidase"/>
    <property type="match status" value="1"/>
</dbReference>
<dbReference type="InterPro" id="IPR006103">
    <property type="entry name" value="Glyco_hydro_2_cat"/>
</dbReference>
<evidence type="ECO:0000313" key="11">
    <source>
        <dbReference type="Proteomes" id="UP000597444"/>
    </source>
</evidence>
<evidence type="ECO:0000256" key="6">
    <source>
        <dbReference type="ARBA" id="ARBA00023295"/>
    </source>
</evidence>
<dbReference type="Pfam" id="PF16353">
    <property type="entry name" value="LacZ_4"/>
    <property type="match status" value="1"/>
</dbReference>
<evidence type="ECO:0000256" key="7">
    <source>
        <dbReference type="ARBA" id="ARBA00032230"/>
    </source>
</evidence>
<evidence type="ECO:0000256" key="8">
    <source>
        <dbReference type="RuleBase" id="RU361154"/>
    </source>
</evidence>
<dbReference type="Pfam" id="PF00703">
    <property type="entry name" value="Glyco_hydro_2"/>
    <property type="match status" value="1"/>
</dbReference>
<keyword evidence="6 8" id="KW-0326">Glycosidase</keyword>
<comment type="catalytic activity">
    <reaction evidence="1 8">
        <text>Hydrolysis of terminal non-reducing beta-D-galactose residues in beta-D-galactosides.</text>
        <dbReference type="EC" id="3.2.1.23"/>
    </reaction>
</comment>
<dbReference type="Gene3D" id="2.70.98.10">
    <property type="match status" value="1"/>
</dbReference>
<evidence type="ECO:0000256" key="2">
    <source>
        <dbReference type="ARBA" id="ARBA00007401"/>
    </source>
</evidence>
<dbReference type="PANTHER" id="PTHR46323">
    <property type="entry name" value="BETA-GALACTOSIDASE"/>
    <property type="match status" value="1"/>
</dbReference>
<dbReference type="InterPro" id="IPR011013">
    <property type="entry name" value="Gal_mutarotase_sf_dom"/>
</dbReference>
<evidence type="ECO:0000256" key="3">
    <source>
        <dbReference type="ARBA" id="ARBA00012756"/>
    </source>
</evidence>
<dbReference type="SUPFAM" id="SSF49303">
    <property type="entry name" value="beta-Galactosidase/glucuronidase domain"/>
    <property type="match status" value="2"/>
</dbReference>
<gene>
    <name evidence="10" type="ORF">KSF_092490</name>
</gene>
<accession>A0A8J3J1S3</accession>
<dbReference type="Pfam" id="PF02837">
    <property type="entry name" value="Glyco_hydro_2_N"/>
    <property type="match status" value="1"/>
</dbReference>
<dbReference type="InterPro" id="IPR017853">
    <property type="entry name" value="GH"/>
</dbReference>
<name>A0A8J3J1S3_9CHLR</name>
<dbReference type="Pfam" id="PF02836">
    <property type="entry name" value="Glyco_hydro_2_C"/>
    <property type="match status" value="1"/>
</dbReference>
<dbReference type="InterPro" id="IPR006101">
    <property type="entry name" value="Glyco_hydro_2"/>
</dbReference>
<dbReference type="GO" id="GO:0005990">
    <property type="term" value="P:lactose catabolic process"/>
    <property type="evidence" value="ECO:0007669"/>
    <property type="project" value="TreeGrafter"/>
</dbReference>
<dbReference type="InterPro" id="IPR013783">
    <property type="entry name" value="Ig-like_fold"/>
</dbReference>
<dbReference type="InterPro" id="IPR006102">
    <property type="entry name" value="Ig-like_GH2"/>
</dbReference>
<protein>
    <recommendedName>
        <fullName evidence="4 8">Beta-galactosidase</fullName>
        <ecNumber evidence="3 8">3.2.1.23</ecNumber>
    </recommendedName>
    <alternativeName>
        <fullName evidence="7 8">Lactase</fullName>
    </alternativeName>
</protein>
<dbReference type="SMART" id="SM01038">
    <property type="entry name" value="Bgal_small_N"/>
    <property type="match status" value="1"/>
</dbReference>